<feature type="transmembrane region" description="Helical" evidence="6">
    <location>
        <begin position="119"/>
        <end position="138"/>
    </location>
</feature>
<keyword evidence="2" id="KW-0813">Transport</keyword>
<accession>A0A7M1AVQ4</accession>
<reference evidence="7 8" key="1">
    <citation type="submission" date="2019-06" db="EMBL/GenBank/DDBJ databases">
        <title>Sulfurimonas gotlandica sp. nov., a chemoautotrophic and psychrotolerant epsilonproteobacterium isolated from a pelagic redoxcline, and an emended description of the genus Sulfurimonas.</title>
        <authorList>
            <person name="Wang S."/>
            <person name="Jiang L."/>
            <person name="Shao Z."/>
        </authorList>
    </citation>
    <scope>NUCLEOTIDE SEQUENCE [LARGE SCALE GENOMIC DNA]</scope>
    <source>
        <strain evidence="7 8">B2</strain>
    </source>
</reference>
<evidence type="ECO:0000256" key="1">
    <source>
        <dbReference type="ARBA" id="ARBA00004141"/>
    </source>
</evidence>
<feature type="transmembrane region" description="Helical" evidence="6">
    <location>
        <begin position="376"/>
        <end position="395"/>
    </location>
</feature>
<name>A0A7M1AVQ4_9BACT</name>
<evidence type="ECO:0000256" key="2">
    <source>
        <dbReference type="ARBA" id="ARBA00022448"/>
    </source>
</evidence>
<feature type="transmembrane region" description="Helical" evidence="6">
    <location>
        <begin position="184"/>
        <end position="203"/>
    </location>
</feature>
<dbReference type="AlphaFoldDB" id="A0A7M1AVQ4"/>
<dbReference type="GO" id="GO:0016020">
    <property type="term" value="C:membrane"/>
    <property type="evidence" value="ECO:0007669"/>
    <property type="project" value="UniProtKB-SubCell"/>
</dbReference>
<dbReference type="Gene3D" id="1.20.1740.10">
    <property type="entry name" value="Amino acid/polyamine transporter I"/>
    <property type="match status" value="1"/>
</dbReference>
<dbReference type="EMBL" id="CP041165">
    <property type="protein sequence ID" value="QOP41495.1"/>
    <property type="molecule type" value="Genomic_DNA"/>
</dbReference>
<evidence type="ECO:0000256" key="5">
    <source>
        <dbReference type="ARBA" id="ARBA00023136"/>
    </source>
</evidence>
<dbReference type="PANTHER" id="PTHR43243">
    <property type="entry name" value="INNER MEMBRANE TRANSPORTER YGJI-RELATED"/>
    <property type="match status" value="1"/>
</dbReference>
<dbReference type="Pfam" id="PF13520">
    <property type="entry name" value="AA_permease_2"/>
    <property type="match status" value="1"/>
</dbReference>
<feature type="transmembrane region" description="Helical" evidence="6">
    <location>
        <begin position="35"/>
        <end position="58"/>
    </location>
</feature>
<keyword evidence="4 6" id="KW-1133">Transmembrane helix</keyword>
<evidence type="ECO:0000313" key="7">
    <source>
        <dbReference type="EMBL" id="QOP41495.1"/>
    </source>
</evidence>
<dbReference type="RefSeq" id="WP_193112811.1">
    <property type="nucleotide sequence ID" value="NZ_CP041165.1"/>
</dbReference>
<evidence type="ECO:0000256" key="6">
    <source>
        <dbReference type="SAM" id="Phobius"/>
    </source>
</evidence>
<feature type="transmembrane region" description="Helical" evidence="6">
    <location>
        <begin position="271"/>
        <end position="297"/>
    </location>
</feature>
<dbReference type="GO" id="GO:0015171">
    <property type="term" value="F:amino acid transmembrane transporter activity"/>
    <property type="evidence" value="ECO:0007669"/>
    <property type="project" value="TreeGrafter"/>
</dbReference>
<dbReference type="PANTHER" id="PTHR43243:SF4">
    <property type="entry name" value="CATIONIC AMINO ACID TRANSPORTER 4"/>
    <property type="match status" value="1"/>
</dbReference>
<sequence>MPLKRDITLPLLVFYGLGNILGAGIYVLVGKVASISGYYAPLSFIIACIVVFFTALSYSELSSRFPYSAGEALYSKEAFNSNILSISIGAMIALSGILSSATIVNGVNGYISNMIELPSWFISVFIILMLCITAMIGIAKSVKIAALLTIAELLGLFIIIYFGLINIEFTTIQYEKFIPNFELSSFYIISLGAFLAFYAFIGFEDIVNIAEEVKTPTKTLPRAIMLSLLISTLLYFLVALISILAIEPKVLSNSQAPLADVYEALTNNEPYLLTIISSLAVINGALVQIIMVSRLLYGMANNNLLPKIFSSINEKTSTPIFSTVVASVLVLIFALWLPIITLASLTSFFIFIIFTIMNISLIKIKLQQKKREENIINYPLIVPILGTVINLILLITQLSSI</sequence>
<dbReference type="Proteomes" id="UP000593910">
    <property type="component" value="Chromosome"/>
</dbReference>
<feature type="transmembrane region" description="Helical" evidence="6">
    <location>
        <begin position="345"/>
        <end position="364"/>
    </location>
</feature>
<comment type="subcellular location">
    <subcellularLocation>
        <location evidence="1">Membrane</location>
        <topology evidence="1">Multi-pass membrane protein</topology>
    </subcellularLocation>
</comment>
<feature type="transmembrane region" description="Helical" evidence="6">
    <location>
        <begin position="79"/>
        <end position="99"/>
    </location>
</feature>
<keyword evidence="3 6" id="KW-0812">Transmembrane</keyword>
<protein>
    <submittedName>
        <fullName evidence="7">Amino acid permease</fullName>
    </submittedName>
</protein>
<feature type="transmembrane region" description="Helical" evidence="6">
    <location>
        <begin position="145"/>
        <end position="164"/>
    </location>
</feature>
<evidence type="ECO:0000256" key="3">
    <source>
        <dbReference type="ARBA" id="ARBA00022692"/>
    </source>
</evidence>
<feature type="transmembrane region" description="Helical" evidence="6">
    <location>
        <begin position="7"/>
        <end position="29"/>
    </location>
</feature>
<feature type="transmembrane region" description="Helical" evidence="6">
    <location>
        <begin position="318"/>
        <end position="339"/>
    </location>
</feature>
<gene>
    <name evidence="7" type="ORF">FJR03_06955</name>
</gene>
<feature type="transmembrane region" description="Helical" evidence="6">
    <location>
        <begin position="224"/>
        <end position="246"/>
    </location>
</feature>
<evidence type="ECO:0000313" key="8">
    <source>
        <dbReference type="Proteomes" id="UP000593910"/>
    </source>
</evidence>
<keyword evidence="5 6" id="KW-0472">Membrane</keyword>
<keyword evidence="8" id="KW-1185">Reference proteome</keyword>
<organism evidence="7 8">
    <name type="scientific">Sulfurimonas marina</name>
    <dbReference type="NCBI Taxonomy" id="2590551"/>
    <lineage>
        <taxon>Bacteria</taxon>
        <taxon>Pseudomonadati</taxon>
        <taxon>Campylobacterota</taxon>
        <taxon>Epsilonproteobacteria</taxon>
        <taxon>Campylobacterales</taxon>
        <taxon>Sulfurimonadaceae</taxon>
        <taxon>Sulfurimonas</taxon>
    </lineage>
</organism>
<dbReference type="InterPro" id="IPR002293">
    <property type="entry name" value="AA/rel_permease1"/>
</dbReference>
<dbReference type="PIRSF" id="PIRSF006060">
    <property type="entry name" value="AA_transporter"/>
    <property type="match status" value="1"/>
</dbReference>
<evidence type="ECO:0000256" key="4">
    <source>
        <dbReference type="ARBA" id="ARBA00022989"/>
    </source>
</evidence>
<dbReference type="KEGG" id="smax:FJR03_06955"/>
<proteinExistence type="predicted"/>